<keyword evidence="2 7" id="KW-0812">Transmembrane</keyword>
<evidence type="ECO:0000256" key="3">
    <source>
        <dbReference type="ARBA" id="ARBA00022836"/>
    </source>
</evidence>
<keyword evidence="5 7" id="KW-0793">Thylakoid</keyword>
<dbReference type="GO" id="GO:0009535">
    <property type="term" value="C:chloroplast thylakoid membrane"/>
    <property type="evidence" value="ECO:0007669"/>
    <property type="project" value="UniProtKB-SubCell"/>
</dbReference>
<proteinExistence type="inferred from homology"/>
<comment type="subcellular location">
    <subcellularLocation>
        <location evidence="7">Plastid</location>
        <location evidence="7">Chloroplast thylakoid membrane</location>
        <topology evidence="7">Single-pass membrane protein</topology>
    </subcellularLocation>
</comment>
<dbReference type="InterPro" id="IPR037279">
    <property type="entry name" value="PSI_PsaM_sf"/>
</dbReference>
<dbReference type="NCBIfam" id="TIGR03053">
    <property type="entry name" value="PS_I_psaM"/>
    <property type="match status" value="1"/>
</dbReference>
<sequence>MISDYQVYTILLIALVASVLAIRLGSTLYQ</sequence>
<evidence type="ECO:0000256" key="7">
    <source>
        <dbReference type="HAMAP-Rule" id="MF_00828"/>
    </source>
</evidence>
<reference evidence="8" key="1">
    <citation type="submission" date="2021-02" db="EMBL/GenBank/DDBJ databases">
        <authorList>
            <person name="Huang H."/>
            <person name="Chen N."/>
        </authorList>
    </citation>
    <scope>NUCLEOTIDE SEQUENCE</scope>
</reference>
<dbReference type="EMBL" id="MW561225">
    <property type="protein sequence ID" value="QTI82980.1"/>
    <property type="molecule type" value="Genomic_DNA"/>
</dbReference>
<keyword evidence="4 7" id="KW-1133">Transmembrane helix</keyword>
<geneLocation type="chloroplast" evidence="8"/>
<keyword evidence="1 7" id="KW-0602">Photosynthesis</keyword>
<dbReference type="InterPro" id="IPR010010">
    <property type="entry name" value="PSI_PsaM"/>
</dbReference>
<dbReference type="RefSeq" id="YP_010242065.1">
    <property type="nucleotide sequence ID" value="NC_059930.1"/>
</dbReference>
<evidence type="ECO:0000256" key="1">
    <source>
        <dbReference type="ARBA" id="ARBA00022531"/>
    </source>
</evidence>
<dbReference type="AlphaFoldDB" id="A0A8A6KIW0"/>
<dbReference type="GO" id="GO:0015979">
    <property type="term" value="P:photosynthesis"/>
    <property type="evidence" value="ECO:0007669"/>
    <property type="project" value="UniProtKB-UniRule"/>
</dbReference>
<keyword evidence="6 7" id="KW-0472">Membrane</keyword>
<protein>
    <recommendedName>
        <fullName evidence="7">Photosystem I reaction center subunit XII</fullName>
    </recommendedName>
    <alternativeName>
        <fullName evidence="7">PSI-M</fullName>
    </alternativeName>
</protein>
<feature type="transmembrane region" description="Helical" evidence="7">
    <location>
        <begin position="6"/>
        <end position="25"/>
    </location>
</feature>
<organism evidence="8">
    <name type="scientific">Coscinodiscus granii</name>
    <dbReference type="NCBI Taxonomy" id="265552"/>
    <lineage>
        <taxon>Eukaryota</taxon>
        <taxon>Sar</taxon>
        <taxon>Stramenopiles</taxon>
        <taxon>Ochrophyta</taxon>
        <taxon>Bacillariophyta</taxon>
        <taxon>Coscinodiscophyceae</taxon>
        <taxon>Coscinodiscophycidae</taxon>
        <taxon>Coscinodiscales</taxon>
        <taxon>Coscinodiscaceae</taxon>
        <taxon>Coscinodiscus</taxon>
    </lineage>
</organism>
<evidence type="ECO:0000256" key="4">
    <source>
        <dbReference type="ARBA" id="ARBA00022989"/>
    </source>
</evidence>
<keyword evidence="8" id="KW-0934">Plastid</keyword>
<evidence type="ECO:0000256" key="5">
    <source>
        <dbReference type="ARBA" id="ARBA00023078"/>
    </source>
</evidence>
<evidence type="ECO:0000256" key="6">
    <source>
        <dbReference type="ARBA" id="ARBA00023136"/>
    </source>
</evidence>
<dbReference type="SUPFAM" id="SSF81548">
    <property type="entry name" value="Subunit XII of photosystem I reaction centre, PsaM"/>
    <property type="match status" value="1"/>
</dbReference>
<evidence type="ECO:0000313" key="8">
    <source>
        <dbReference type="EMBL" id="QTI82980.1"/>
    </source>
</evidence>
<dbReference type="HAMAP" id="MF_00828">
    <property type="entry name" value="PSI_PsaM"/>
    <property type="match status" value="1"/>
</dbReference>
<name>A0A8A6KIW0_9STRA</name>
<keyword evidence="8" id="KW-0150">Chloroplast</keyword>
<gene>
    <name evidence="7 8" type="primary">psaM</name>
</gene>
<dbReference type="Pfam" id="PF07465">
    <property type="entry name" value="PsaM"/>
    <property type="match status" value="1"/>
</dbReference>
<keyword evidence="3 7" id="KW-0603">Photosystem I</keyword>
<evidence type="ECO:0000256" key="2">
    <source>
        <dbReference type="ARBA" id="ARBA00022692"/>
    </source>
</evidence>
<dbReference type="GeneID" id="69241524"/>
<comment type="similarity">
    <text evidence="7">Belongs to the PsaM family.</text>
</comment>
<dbReference type="GO" id="GO:0009522">
    <property type="term" value="C:photosystem I"/>
    <property type="evidence" value="ECO:0007669"/>
    <property type="project" value="UniProtKB-KW"/>
</dbReference>
<accession>A0A8A6KIW0</accession>